<dbReference type="InterPro" id="IPR005545">
    <property type="entry name" value="YCII"/>
</dbReference>
<dbReference type="AlphaFoldDB" id="A0A1H4FH40"/>
<reference evidence="4 5" key="1">
    <citation type="submission" date="2016-10" db="EMBL/GenBank/DDBJ databases">
        <authorList>
            <person name="de Groot N.N."/>
        </authorList>
    </citation>
    <scope>NUCLEOTIDE SEQUENCE [LARGE SCALE GENOMIC DNA]</scope>
    <source>
        <strain evidence="4 5">CGMCC 1.3430</strain>
    </source>
</reference>
<comment type="similarity">
    <text evidence="1">Belongs to the YciI family.</text>
</comment>
<protein>
    <submittedName>
        <fullName evidence="4">Uncharacterized conserved protein YciI, contains a putative active-site phosphohistidine</fullName>
    </submittedName>
</protein>
<feature type="chain" id="PRO_5011479347" evidence="2">
    <location>
        <begin position="22"/>
        <end position="152"/>
    </location>
</feature>
<proteinExistence type="inferred from homology"/>
<dbReference type="Proteomes" id="UP000198773">
    <property type="component" value="Unassembled WGS sequence"/>
</dbReference>
<organism evidence="4 5">
    <name type="scientific">Alkalimonas amylolytica</name>
    <dbReference type="NCBI Taxonomy" id="152573"/>
    <lineage>
        <taxon>Bacteria</taxon>
        <taxon>Pseudomonadati</taxon>
        <taxon>Pseudomonadota</taxon>
        <taxon>Gammaproteobacteria</taxon>
        <taxon>Alkalimonas</taxon>
    </lineage>
</organism>
<dbReference type="SUPFAM" id="SSF54909">
    <property type="entry name" value="Dimeric alpha+beta barrel"/>
    <property type="match status" value="1"/>
</dbReference>
<evidence type="ECO:0000256" key="2">
    <source>
        <dbReference type="SAM" id="SignalP"/>
    </source>
</evidence>
<feature type="signal peptide" evidence="2">
    <location>
        <begin position="1"/>
        <end position="21"/>
    </location>
</feature>
<keyword evidence="2" id="KW-0732">Signal</keyword>
<feature type="domain" description="YCII-related" evidence="3">
    <location>
        <begin position="47"/>
        <end position="123"/>
    </location>
</feature>
<name>A0A1H4FH40_ALKAM</name>
<gene>
    <name evidence="4" type="ORF">SAMN04488051_11048</name>
</gene>
<keyword evidence="5" id="KW-1185">Reference proteome</keyword>
<dbReference type="STRING" id="152573.SAMN04488051_11048"/>
<sequence>MTALRILLCLVAMVLMPVSHAETAAGFDADLAKQLGADSYGMSRYVLVLLKAGPNRQQDPQTASELQRGHMAAINHLANEGKLVLAGPMLAGGELRGIFILNTAEPDEAQQWLQADPAIQAGRLQAELHPWYGSAALKQVNQLHQQISAKQP</sequence>
<dbReference type="EMBL" id="FNRM01000010">
    <property type="protein sequence ID" value="SEA96068.1"/>
    <property type="molecule type" value="Genomic_DNA"/>
</dbReference>
<dbReference type="RefSeq" id="WP_091344790.1">
    <property type="nucleotide sequence ID" value="NZ_FNRM01000010.1"/>
</dbReference>
<evidence type="ECO:0000313" key="4">
    <source>
        <dbReference type="EMBL" id="SEA96068.1"/>
    </source>
</evidence>
<dbReference type="OrthoDB" id="8481699at2"/>
<dbReference type="InterPro" id="IPR011008">
    <property type="entry name" value="Dimeric_a/b-barrel"/>
</dbReference>
<evidence type="ECO:0000259" key="3">
    <source>
        <dbReference type="Pfam" id="PF03795"/>
    </source>
</evidence>
<evidence type="ECO:0000256" key="1">
    <source>
        <dbReference type="ARBA" id="ARBA00007689"/>
    </source>
</evidence>
<dbReference type="Gene3D" id="3.30.70.1060">
    <property type="entry name" value="Dimeric alpha+beta barrel"/>
    <property type="match status" value="1"/>
</dbReference>
<evidence type="ECO:0000313" key="5">
    <source>
        <dbReference type="Proteomes" id="UP000198773"/>
    </source>
</evidence>
<accession>A0A1H4FH40</accession>
<dbReference type="Pfam" id="PF03795">
    <property type="entry name" value="YCII"/>
    <property type="match status" value="1"/>
</dbReference>